<gene>
    <name evidence="2" type="ORF">GCM10009750_22560</name>
</gene>
<evidence type="ECO:0000313" key="2">
    <source>
        <dbReference type="EMBL" id="GAA1837028.1"/>
    </source>
</evidence>
<evidence type="ECO:0000259" key="1">
    <source>
        <dbReference type="Pfam" id="PF04480"/>
    </source>
</evidence>
<dbReference type="EMBL" id="BAAANK010000006">
    <property type="protein sequence ID" value="GAA1837028.1"/>
    <property type="molecule type" value="Genomic_DNA"/>
</dbReference>
<dbReference type="InterPro" id="IPR011335">
    <property type="entry name" value="Restrct_endonuc-II-like"/>
</dbReference>
<sequence length="308" mass="33433">MPRRVTVPPHLRGAAFRAADAEFHGLGQKRLRAADVDRPFTGVRSIGLDPTSIVDLCRAYEPLLRPGESFSHATAARLYGLPLPPGIALAPLHVLAPPGIARARTAGSAGHEASAPPRIEFLFGLPVVTAVSAWCQLSTVLAVEDLIAVGDALVTGRRDGRRRRPAAASVDDLDAAVRAWPPRRGARRLQLALPLIRVGPESRPETRTRLALMGGGLPEPTIAPDVCVEGGREILHPDLAYLDWRIAIEYEGDHHRDPARWKRDITRREKFEAAGWRVIRVTSDDVFGDPAALVARVRRVIALQTASG</sequence>
<evidence type="ECO:0000313" key="3">
    <source>
        <dbReference type="Proteomes" id="UP001501746"/>
    </source>
</evidence>
<reference evidence="2 3" key="1">
    <citation type="journal article" date="2019" name="Int. J. Syst. Evol. Microbiol.">
        <title>The Global Catalogue of Microorganisms (GCM) 10K type strain sequencing project: providing services to taxonomists for standard genome sequencing and annotation.</title>
        <authorList>
            <consortium name="The Broad Institute Genomics Platform"/>
            <consortium name="The Broad Institute Genome Sequencing Center for Infectious Disease"/>
            <person name="Wu L."/>
            <person name="Ma J."/>
        </authorList>
    </citation>
    <scope>NUCLEOTIDE SEQUENCE [LARGE SCALE GENOMIC DNA]</scope>
    <source>
        <strain evidence="2 3">JCM 14323</strain>
    </source>
</reference>
<comment type="caution">
    <text evidence="2">The sequence shown here is derived from an EMBL/GenBank/DDBJ whole genome shotgun (WGS) entry which is preliminary data.</text>
</comment>
<accession>A0ABN2MSE5</accession>
<proteinExistence type="predicted"/>
<dbReference type="SUPFAM" id="SSF52980">
    <property type="entry name" value="Restriction endonuclease-like"/>
    <property type="match status" value="1"/>
</dbReference>
<organism evidence="2 3">
    <name type="scientific">Agromyces salentinus</name>
    <dbReference type="NCBI Taxonomy" id="269421"/>
    <lineage>
        <taxon>Bacteria</taxon>
        <taxon>Bacillati</taxon>
        <taxon>Actinomycetota</taxon>
        <taxon>Actinomycetes</taxon>
        <taxon>Micrococcales</taxon>
        <taxon>Microbacteriaceae</taxon>
        <taxon>Agromyces</taxon>
    </lineage>
</organism>
<dbReference type="Pfam" id="PF04480">
    <property type="entry name" value="DUF559"/>
    <property type="match status" value="1"/>
</dbReference>
<dbReference type="Proteomes" id="UP001501746">
    <property type="component" value="Unassembled WGS sequence"/>
</dbReference>
<protein>
    <recommendedName>
        <fullName evidence="1">DUF559 domain-containing protein</fullName>
    </recommendedName>
</protein>
<feature type="domain" description="DUF559" evidence="1">
    <location>
        <begin position="239"/>
        <end position="300"/>
    </location>
</feature>
<dbReference type="InterPro" id="IPR007569">
    <property type="entry name" value="DUF559"/>
</dbReference>
<name>A0ABN2MSE5_9MICO</name>
<dbReference type="RefSeq" id="WP_157428256.1">
    <property type="nucleotide sequence ID" value="NZ_BAAANK010000006.1"/>
</dbReference>
<keyword evidence="3" id="KW-1185">Reference proteome</keyword>
<dbReference type="Gene3D" id="3.40.960.10">
    <property type="entry name" value="VSR Endonuclease"/>
    <property type="match status" value="1"/>
</dbReference>